<protein>
    <submittedName>
        <fullName evidence="1">Uncharacterized protein</fullName>
    </submittedName>
</protein>
<evidence type="ECO:0000313" key="2">
    <source>
        <dbReference type="Proteomes" id="UP000189670"/>
    </source>
</evidence>
<dbReference type="InterPro" id="IPR043740">
    <property type="entry name" value="DUF5685"/>
</dbReference>
<sequence length="95" mass="10781">LTPNRQSLSKKCQNIQKFYCGQCCASQKYFGYASRTLVSYDATFIGLLLAAQNSQWKQESKGWCAVFPYKQKIYSPDDLPQIVSACVSILLKEIK</sequence>
<proteinExistence type="predicted"/>
<gene>
    <name evidence="1" type="ORF">OMM_11623</name>
</gene>
<evidence type="ECO:0000313" key="1">
    <source>
        <dbReference type="EMBL" id="ETR67415.1"/>
    </source>
</evidence>
<dbReference type="EMBL" id="ATBP01001390">
    <property type="protein sequence ID" value="ETR67415.1"/>
    <property type="molecule type" value="Genomic_DNA"/>
</dbReference>
<dbReference type="AlphaFoldDB" id="A0A1V1NY05"/>
<dbReference type="Pfam" id="PF18937">
    <property type="entry name" value="DUF5685"/>
    <property type="match status" value="1"/>
</dbReference>
<accession>A0A1V1NY05</accession>
<comment type="caution">
    <text evidence="1">The sequence shown here is derived from an EMBL/GenBank/DDBJ whole genome shotgun (WGS) entry which is preliminary data.</text>
</comment>
<name>A0A1V1NY05_9BACT</name>
<organism evidence="1 2">
    <name type="scientific">Candidatus Magnetoglobus multicellularis str. Araruama</name>
    <dbReference type="NCBI Taxonomy" id="890399"/>
    <lineage>
        <taxon>Bacteria</taxon>
        <taxon>Pseudomonadati</taxon>
        <taxon>Thermodesulfobacteriota</taxon>
        <taxon>Desulfobacteria</taxon>
        <taxon>Desulfobacterales</taxon>
        <taxon>Desulfobacteraceae</taxon>
        <taxon>Candidatus Magnetoglobus</taxon>
    </lineage>
</organism>
<dbReference type="Proteomes" id="UP000189670">
    <property type="component" value="Unassembled WGS sequence"/>
</dbReference>
<reference evidence="2" key="1">
    <citation type="submission" date="2012-11" db="EMBL/GenBank/DDBJ databases">
        <authorList>
            <person name="Lucero-Rivera Y.E."/>
            <person name="Tovar-Ramirez D."/>
        </authorList>
    </citation>
    <scope>NUCLEOTIDE SEQUENCE [LARGE SCALE GENOMIC DNA]</scope>
    <source>
        <strain evidence="2">Araruama</strain>
    </source>
</reference>
<feature type="non-terminal residue" evidence="1">
    <location>
        <position position="1"/>
    </location>
</feature>